<dbReference type="PANTHER" id="PTHR12369:SF13">
    <property type="entry name" value="HEXOSYLTRANSFERASE"/>
    <property type="match status" value="1"/>
</dbReference>
<evidence type="ECO:0000313" key="10">
    <source>
        <dbReference type="EMBL" id="KAK7789799.1"/>
    </source>
</evidence>
<name>A0AAN9YYM4_9ORTH</name>
<keyword evidence="6" id="KW-1133">Transmembrane helix</keyword>
<reference evidence="10 11" key="1">
    <citation type="submission" date="2024-03" db="EMBL/GenBank/DDBJ databases">
        <title>The genome assembly and annotation of the cricket Gryllus longicercus Weissman &amp; Gray.</title>
        <authorList>
            <person name="Szrajer S."/>
            <person name="Gray D."/>
            <person name="Ylla G."/>
        </authorList>
    </citation>
    <scope>NUCLEOTIDE SEQUENCE [LARGE SCALE GENOMIC DNA]</scope>
    <source>
        <strain evidence="10">DAG 2021-001</strain>
        <tissue evidence="10">Whole body minus gut</tissue>
    </source>
</reference>
<evidence type="ECO:0000256" key="7">
    <source>
        <dbReference type="ARBA" id="ARBA00023034"/>
    </source>
</evidence>
<comment type="subcellular location">
    <subcellularLocation>
        <location evidence="1 9">Golgi apparatus</location>
        <location evidence="1 9">Golgi stack membrane</location>
        <topology evidence="1 9">Single-pass type II membrane protein</topology>
    </subcellularLocation>
</comment>
<keyword evidence="8" id="KW-0472">Membrane</keyword>
<dbReference type="EMBL" id="JAZDUA010000707">
    <property type="protein sequence ID" value="KAK7789799.1"/>
    <property type="molecule type" value="Genomic_DNA"/>
</dbReference>
<keyword evidence="11" id="KW-1185">Reference proteome</keyword>
<evidence type="ECO:0000256" key="8">
    <source>
        <dbReference type="ARBA" id="ARBA00023136"/>
    </source>
</evidence>
<evidence type="ECO:0000256" key="6">
    <source>
        <dbReference type="ARBA" id="ARBA00022989"/>
    </source>
</evidence>
<comment type="similarity">
    <text evidence="2 9">Belongs to the chondroitin N-acetylgalactosaminyltransferase family.</text>
</comment>
<accession>A0AAN9YYM4</accession>
<proteinExistence type="inferred from homology"/>
<dbReference type="GO" id="GO:0047238">
    <property type="term" value="F:glucuronosyl-N-acetylgalactosaminyl-proteoglycan 4-beta-N-acetylgalactosaminyltransferase activity"/>
    <property type="evidence" value="ECO:0007669"/>
    <property type="project" value="TreeGrafter"/>
</dbReference>
<dbReference type="GO" id="GO:0032580">
    <property type="term" value="C:Golgi cisterna membrane"/>
    <property type="evidence" value="ECO:0007669"/>
    <property type="project" value="UniProtKB-SubCell"/>
</dbReference>
<gene>
    <name evidence="10" type="ORF">R5R35_012982</name>
</gene>
<dbReference type="InterPro" id="IPR008428">
    <property type="entry name" value="Chond_GalNAc"/>
</dbReference>
<dbReference type="InterPro" id="IPR051227">
    <property type="entry name" value="CS_glycosyltransferase"/>
</dbReference>
<evidence type="ECO:0000256" key="2">
    <source>
        <dbReference type="ARBA" id="ARBA00009239"/>
    </source>
</evidence>
<evidence type="ECO:0000256" key="5">
    <source>
        <dbReference type="ARBA" id="ARBA00022968"/>
    </source>
</evidence>
<dbReference type="Pfam" id="PF05679">
    <property type="entry name" value="CHGN"/>
    <property type="match status" value="1"/>
</dbReference>
<keyword evidence="4" id="KW-0812">Transmembrane</keyword>
<dbReference type="PANTHER" id="PTHR12369">
    <property type="entry name" value="CHONDROITIN SYNTHASE"/>
    <property type="match status" value="1"/>
</dbReference>
<dbReference type="EC" id="2.4.1.-" evidence="9"/>
<evidence type="ECO:0000256" key="9">
    <source>
        <dbReference type="RuleBase" id="RU364016"/>
    </source>
</evidence>
<evidence type="ECO:0000256" key="4">
    <source>
        <dbReference type="ARBA" id="ARBA00022692"/>
    </source>
</evidence>
<organism evidence="10 11">
    <name type="scientific">Gryllus longicercus</name>
    <dbReference type="NCBI Taxonomy" id="2509291"/>
    <lineage>
        <taxon>Eukaryota</taxon>
        <taxon>Metazoa</taxon>
        <taxon>Ecdysozoa</taxon>
        <taxon>Arthropoda</taxon>
        <taxon>Hexapoda</taxon>
        <taxon>Insecta</taxon>
        <taxon>Pterygota</taxon>
        <taxon>Neoptera</taxon>
        <taxon>Polyneoptera</taxon>
        <taxon>Orthoptera</taxon>
        <taxon>Ensifera</taxon>
        <taxon>Gryllidea</taxon>
        <taxon>Grylloidea</taxon>
        <taxon>Gryllidae</taxon>
        <taxon>Gryllinae</taxon>
        <taxon>Gryllus</taxon>
    </lineage>
</organism>
<evidence type="ECO:0000256" key="3">
    <source>
        <dbReference type="ARBA" id="ARBA00022679"/>
    </source>
</evidence>
<protein>
    <recommendedName>
        <fullName evidence="9">Hexosyltransferase</fullName>
        <ecNumber evidence="9">2.4.1.-</ecNumber>
    </recommendedName>
</protein>
<keyword evidence="7 9" id="KW-0333">Golgi apparatus</keyword>
<keyword evidence="5 9" id="KW-0735">Signal-anchor</keyword>
<evidence type="ECO:0000313" key="11">
    <source>
        <dbReference type="Proteomes" id="UP001378592"/>
    </source>
</evidence>
<dbReference type="Proteomes" id="UP001378592">
    <property type="component" value="Unassembled WGS sequence"/>
</dbReference>
<dbReference type="AlphaFoldDB" id="A0AAN9YYM4"/>
<comment type="caution">
    <text evidence="10">The sequence shown here is derived from an EMBL/GenBank/DDBJ whole genome shotgun (WGS) entry which is preliminary data.</text>
</comment>
<evidence type="ECO:0000256" key="1">
    <source>
        <dbReference type="ARBA" id="ARBA00004447"/>
    </source>
</evidence>
<sequence>MAPTVLRFFFLHCRQNTYFIIGLCIGICASLLLTPMLENECIFIKYQDPGSKSVGNDPISNFFDNEYDPVINLAGKPQKALKTPQTLLRPRYYSTELGIRERLFIGILTSQKKNMVDSRAVSINKTISHIVDKVMYFLDAPGPQKLNTSMPGIVGFTDSRKILKPFHMLKYIIDNHLDDYNFFFFIKDSAYIKAQHLYNVVQDISVSQDVHAGSGRIDEHSAFCSLDAGLLLSNSVLRKVSENLDWCVKNAFSDLDDANVGRCIVHATNIACQESVQGQHLKSFTLPDSFKFEDDISTFSQEPAFQTAFTIYPVSDPVTMYKIHMYLSKVALVEVKRNISHLRRSITNTSMIAPVPVEPVAAKWPIGNQGGNIPTTRFDVLQWNYLSEKEFYLNSDFSNVKQMNGADKLDMAYILNATILKVESSDEQLKFRRLIDGYRRFDPSRGIDYILELAFKDLSTGHEVHKRLQVCRPLGKVEVVPMPYVTENNRINLVLPVNAKNREQTKHFIEQYTHICMETRDKTLLMLILLYDPTVPGKGNKDDIFLEIKQTALVLSDRYKKEGSKIAWVSVKLPDVSVDNSLLNFAITDLVLKKFPPDSLILMCQSNMEVRHEFLNRVRMNTILNWQVFSPIPFTEFHPDVVYTNTFVQPPTFLDINKNYGHYDSNQKDYIAFYAKDYSLARKTVENIIPIIRSDHDISMLTSKHTDSKSFQESCPLNSIYSMFVCYGKIHVLRAVEPGLRLRYQERDCPSTVDSSVYQKCIEERAFNLGFRNQLARLILEYKKTHLL</sequence>
<keyword evidence="3 9" id="KW-0808">Transferase</keyword>
<dbReference type="Gene3D" id="3.90.550.50">
    <property type="match status" value="1"/>
</dbReference>